<feature type="signal peptide" evidence="1">
    <location>
        <begin position="1"/>
        <end position="20"/>
    </location>
</feature>
<evidence type="ECO:0000313" key="2">
    <source>
        <dbReference type="EMBL" id="JAP87999.1"/>
    </source>
</evidence>
<evidence type="ECO:0008006" key="3">
    <source>
        <dbReference type="Google" id="ProtNLM"/>
    </source>
</evidence>
<sequence length="84" mass="9718">FAVILLFLQQLLVSAQFTRGRRLGERYRLPCTCEAHRCSEGGAFSQKAHGCHEATLEDRENQYDHSRDFAVLVRQRDETVDQVH</sequence>
<organism evidence="2">
    <name type="scientific">Rhipicephalus appendiculatus</name>
    <name type="common">Brown ear tick</name>
    <dbReference type="NCBI Taxonomy" id="34631"/>
    <lineage>
        <taxon>Eukaryota</taxon>
        <taxon>Metazoa</taxon>
        <taxon>Ecdysozoa</taxon>
        <taxon>Arthropoda</taxon>
        <taxon>Chelicerata</taxon>
        <taxon>Arachnida</taxon>
        <taxon>Acari</taxon>
        <taxon>Parasitiformes</taxon>
        <taxon>Ixodida</taxon>
        <taxon>Ixodoidea</taxon>
        <taxon>Ixodidae</taxon>
        <taxon>Rhipicephalinae</taxon>
        <taxon>Rhipicephalus</taxon>
        <taxon>Rhipicephalus</taxon>
    </lineage>
</organism>
<proteinExistence type="predicted"/>
<protein>
    <recommendedName>
        <fullName evidence="3">Secreted protein</fullName>
    </recommendedName>
</protein>
<keyword evidence="1" id="KW-0732">Signal</keyword>
<evidence type="ECO:0000256" key="1">
    <source>
        <dbReference type="SAM" id="SignalP"/>
    </source>
</evidence>
<accession>A0A131Z9H2</accession>
<feature type="non-terminal residue" evidence="2">
    <location>
        <position position="1"/>
    </location>
</feature>
<dbReference type="EMBL" id="GEDV01000558">
    <property type="protein sequence ID" value="JAP87999.1"/>
    <property type="molecule type" value="Transcribed_RNA"/>
</dbReference>
<feature type="chain" id="PRO_5007287131" description="Secreted protein" evidence="1">
    <location>
        <begin position="21"/>
        <end position="84"/>
    </location>
</feature>
<dbReference type="AlphaFoldDB" id="A0A131Z9H2"/>
<name>A0A131Z9H2_RHIAP</name>
<reference evidence="2" key="1">
    <citation type="journal article" date="2016" name="Ticks Tick Borne Dis.">
        <title>De novo assembly and annotation of the salivary gland transcriptome of Rhipicephalus appendiculatus male and female ticks during blood feeding.</title>
        <authorList>
            <person name="de Castro M.H."/>
            <person name="de Klerk D."/>
            <person name="Pienaar R."/>
            <person name="Latif A.A."/>
            <person name="Rees D.J."/>
            <person name="Mans B.J."/>
        </authorList>
    </citation>
    <scope>NUCLEOTIDE SEQUENCE</scope>
    <source>
        <tissue evidence="2">Salivary glands</tissue>
    </source>
</reference>